<dbReference type="EMBL" id="MHNK01000017">
    <property type="protein sequence ID" value="OGZ43330.1"/>
    <property type="molecule type" value="Genomic_DNA"/>
</dbReference>
<gene>
    <name evidence="1" type="ORF">A2719_05420</name>
</gene>
<evidence type="ECO:0000313" key="2">
    <source>
        <dbReference type="Proteomes" id="UP000177480"/>
    </source>
</evidence>
<comment type="caution">
    <text evidence="1">The sequence shown here is derived from an EMBL/GenBank/DDBJ whole genome shotgun (WGS) entry which is preliminary data.</text>
</comment>
<sequence length="72" mass="8341">MKRKTRVVEMLSQTLISNNVIPMLIIIPAEGGRTDVDYYWTEARRLAEFLRTHFCQTTIGELVRALNEPFDA</sequence>
<accession>A0A1G2G0F0</accession>
<dbReference type="Proteomes" id="UP000177480">
    <property type="component" value="Unassembled WGS sequence"/>
</dbReference>
<proteinExistence type="predicted"/>
<protein>
    <submittedName>
        <fullName evidence="1">Uncharacterized protein</fullName>
    </submittedName>
</protein>
<name>A0A1G2G0F0_9BACT</name>
<dbReference type="AlphaFoldDB" id="A0A1G2G0F0"/>
<organism evidence="1 2">
    <name type="scientific">Candidatus Ryanbacteria bacterium RIFCSPHIGHO2_01_FULL_45_22</name>
    <dbReference type="NCBI Taxonomy" id="1802114"/>
    <lineage>
        <taxon>Bacteria</taxon>
        <taxon>Candidatus Ryaniibacteriota</taxon>
    </lineage>
</organism>
<evidence type="ECO:0000313" key="1">
    <source>
        <dbReference type="EMBL" id="OGZ43330.1"/>
    </source>
</evidence>
<reference evidence="1 2" key="1">
    <citation type="journal article" date="2016" name="Nat. Commun.">
        <title>Thousands of microbial genomes shed light on interconnected biogeochemical processes in an aquifer system.</title>
        <authorList>
            <person name="Anantharaman K."/>
            <person name="Brown C.T."/>
            <person name="Hug L.A."/>
            <person name="Sharon I."/>
            <person name="Castelle C.J."/>
            <person name="Probst A.J."/>
            <person name="Thomas B.C."/>
            <person name="Singh A."/>
            <person name="Wilkins M.J."/>
            <person name="Karaoz U."/>
            <person name="Brodie E.L."/>
            <person name="Williams K.H."/>
            <person name="Hubbard S.S."/>
            <person name="Banfield J.F."/>
        </authorList>
    </citation>
    <scope>NUCLEOTIDE SEQUENCE [LARGE SCALE GENOMIC DNA]</scope>
</reference>